<dbReference type="Gene3D" id="3.40.50.800">
    <property type="entry name" value="Anticodon-binding domain"/>
    <property type="match status" value="1"/>
</dbReference>
<accession>A0A017T7U8</accession>
<evidence type="ECO:0000256" key="7">
    <source>
        <dbReference type="ARBA" id="ARBA00047639"/>
    </source>
</evidence>
<evidence type="ECO:0000256" key="9">
    <source>
        <dbReference type="PIRSR" id="PIRSR001549-1"/>
    </source>
</evidence>
<reference evidence="11 12" key="1">
    <citation type="submission" date="2013-05" db="EMBL/GenBank/DDBJ databases">
        <title>Genome assembly of Chondromyces apiculatus DSM 436.</title>
        <authorList>
            <person name="Sharma G."/>
            <person name="Khatri I."/>
            <person name="Kaur C."/>
            <person name="Mayilraj S."/>
            <person name="Subramanian S."/>
        </authorList>
    </citation>
    <scope>NUCLEOTIDE SEQUENCE [LARGE SCALE GENOMIC DNA]</scope>
    <source>
        <strain evidence="11 12">DSM 436</strain>
    </source>
</reference>
<dbReference type="Pfam" id="PF03129">
    <property type="entry name" value="HGTP_anticodon"/>
    <property type="match status" value="1"/>
</dbReference>
<keyword evidence="5 8" id="KW-0648">Protein biosynthesis</keyword>
<keyword evidence="8" id="KW-0963">Cytoplasm</keyword>
<dbReference type="EMBL" id="ASRX01000031">
    <property type="protein sequence ID" value="EYF04656.1"/>
    <property type="molecule type" value="Genomic_DNA"/>
</dbReference>
<evidence type="ECO:0000256" key="2">
    <source>
        <dbReference type="ARBA" id="ARBA00011738"/>
    </source>
</evidence>
<keyword evidence="3 8" id="KW-0436">Ligase</keyword>
<gene>
    <name evidence="8" type="primary">hisS</name>
    <name evidence="11" type="ORF">CAP_4332</name>
</gene>
<organism evidence="11 12">
    <name type="scientific">Chondromyces apiculatus DSM 436</name>
    <dbReference type="NCBI Taxonomy" id="1192034"/>
    <lineage>
        <taxon>Bacteria</taxon>
        <taxon>Pseudomonadati</taxon>
        <taxon>Myxococcota</taxon>
        <taxon>Polyangia</taxon>
        <taxon>Polyangiales</taxon>
        <taxon>Polyangiaceae</taxon>
        <taxon>Chondromyces</taxon>
    </lineage>
</organism>
<feature type="binding site" evidence="9">
    <location>
        <position position="125"/>
    </location>
    <ligand>
        <name>L-histidine</name>
        <dbReference type="ChEBI" id="CHEBI:57595"/>
    </ligand>
</feature>
<dbReference type="InterPro" id="IPR041715">
    <property type="entry name" value="HisRS-like_core"/>
</dbReference>
<feature type="binding site" evidence="9">
    <location>
        <position position="129"/>
    </location>
    <ligand>
        <name>L-histidine</name>
        <dbReference type="ChEBI" id="CHEBI:57595"/>
    </ligand>
</feature>
<evidence type="ECO:0000256" key="5">
    <source>
        <dbReference type="ARBA" id="ARBA00022917"/>
    </source>
</evidence>
<dbReference type="HAMAP" id="MF_00127">
    <property type="entry name" value="His_tRNA_synth"/>
    <property type="match status" value="1"/>
</dbReference>
<evidence type="ECO:0000256" key="8">
    <source>
        <dbReference type="HAMAP-Rule" id="MF_00127"/>
    </source>
</evidence>
<feature type="binding site" evidence="9">
    <location>
        <position position="256"/>
    </location>
    <ligand>
        <name>L-histidine</name>
        <dbReference type="ChEBI" id="CHEBI:57595"/>
    </ligand>
</feature>
<dbReference type="NCBIfam" id="TIGR00442">
    <property type="entry name" value="hisS"/>
    <property type="match status" value="1"/>
</dbReference>
<dbReference type="Pfam" id="PF13393">
    <property type="entry name" value="tRNA-synt_His"/>
    <property type="match status" value="2"/>
</dbReference>
<dbReference type="InterPro" id="IPR045864">
    <property type="entry name" value="aa-tRNA-synth_II/BPL/LPL"/>
</dbReference>
<dbReference type="Proteomes" id="UP000019678">
    <property type="component" value="Unassembled WGS sequence"/>
</dbReference>
<feature type="binding site" evidence="9">
    <location>
        <begin position="260"/>
        <end position="261"/>
    </location>
    <ligand>
        <name>L-histidine</name>
        <dbReference type="ChEBI" id="CHEBI:57595"/>
    </ligand>
</feature>
<keyword evidence="8" id="KW-0067">ATP-binding</keyword>
<dbReference type="InterPro" id="IPR004154">
    <property type="entry name" value="Anticodon-bd"/>
</dbReference>
<evidence type="ECO:0000259" key="10">
    <source>
        <dbReference type="PROSITE" id="PS50862"/>
    </source>
</evidence>
<dbReference type="InterPro" id="IPR036621">
    <property type="entry name" value="Anticodon-bd_dom_sf"/>
</dbReference>
<proteinExistence type="inferred from homology"/>
<name>A0A017T7U8_9BACT</name>
<dbReference type="InterPro" id="IPR015807">
    <property type="entry name" value="His-tRNA-ligase"/>
</dbReference>
<dbReference type="eggNOG" id="COG0124">
    <property type="taxonomic scope" value="Bacteria"/>
</dbReference>
<keyword evidence="6 8" id="KW-0030">Aminoacyl-tRNA synthetase</keyword>
<dbReference type="CDD" id="cd00773">
    <property type="entry name" value="HisRS-like_core"/>
    <property type="match status" value="1"/>
</dbReference>
<comment type="subunit">
    <text evidence="2 8">Homodimer.</text>
</comment>
<feature type="binding site" evidence="9">
    <location>
        <begin position="80"/>
        <end position="82"/>
    </location>
    <ligand>
        <name>L-histidine</name>
        <dbReference type="ChEBI" id="CHEBI:57595"/>
    </ligand>
</feature>
<feature type="domain" description="Aminoacyl-transfer RNA synthetases class-II family profile" evidence="10">
    <location>
        <begin position="1"/>
        <end position="324"/>
    </location>
</feature>
<dbReference type="EC" id="6.1.1.21" evidence="8"/>
<dbReference type="Gene3D" id="3.30.930.10">
    <property type="entry name" value="Bira Bifunctional Protein, Domain 2"/>
    <property type="match status" value="1"/>
</dbReference>
<evidence type="ECO:0000256" key="6">
    <source>
        <dbReference type="ARBA" id="ARBA00023146"/>
    </source>
</evidence>
<dbReference type="GO" id="GO:0005737">
    <property type="term" value="C:cytoplasm"/>
    <property type="evidence" value="ECO:0007669"/>
    <property type="project" value="UniProtKB-SubCell"/>
</dbReference>
<dbReference type="STRING" id="1192034.CAP_4332"/>
<comment type="similarity">
    <text evidence="1 8">Belongs to the class-II aminoacyl-tRNA synthetase family.</text>
</comment>
<dbReference type="PANTHER" id="PTHR43707:SF1">
    <property type="entry name" value="HISTIDINE--TRNA LIGASE, MITOCHONDRIAL-RELATED"/>
    <property type="match status" value="1"/>
</dbReference>
<comment type="catalytic activity">
    <reaction evidence="7 8">
        <text>tRNA(His) + L-histidine + ATP = L-histidyl-tRNA(His) + AMP + diphosphate + H(+)</text>
        <dbReference type="Rhea" id="RHEA:17313"/>
        <dbReference type="Rhea" id="RHEA-COMP:9665"/>
        <dbReference type="Rhea" id="RHEA-COMP:9689"/>
        <dbReference type="ChEBI" id="CHEBI:15378"/>
        <dbReference type="ChEBI" id="CHEBI:30616"/>
        <dbReference type="ChEBI" id="CHEBI:33019"/>
        <dbReference type="ChEBI" id="CHEBI:57595"/>
        <dbReference type="ChEBI" id="CHEBI:78442"/>
        <dbReference type="ChEBI" id="CHEBI:78527"/>
        <dbReference type="ChEBI" id="CHEBI:456215"/>
        <dbReference type="EC" id="6.1.1.21"/>
    </reaction>
</comment>
<dbReference type="PIRSF" id="PIRSF001549">
    <property type="entry name" value="His-tRNA_synth"/>
    <property type="match status" value="1"/>
</dbReference>
<dbReference type="SUPFAM" id="SSF52954">
    <property type="entry name" value="Class II aaRS ABD-related"/>
    <property type="match status" value="1"/>
</dbReference>
<keyword evidence="4 8" id="KW-0547">Nucleotide-binding</keyword>
<comment type="subcellular location">
    <subcellularLocation>
        <location evidence="8">Cytoplasm</location>
    </subcellularLocation>
</comment>
<dbReference type="GO" id="GO:0005524">
    <property type="term" value="F:ATP binding"/>
    <property type="evidence" value="ECO:0007669"/>
    <property type="project" value="UniProtKB-UniRule"/>
</dbReference>
<feature type="binding site" evidence="9">
    <location>
        <position position="111"/>
    </location>
    <ligand>
        <name>L-histidine</name>
        <dbReference type="ChEBI" id="CHEBI:57595"/>
    </ligand>
</feature>
<dbReference type="InterPro" id="IPR006195">
    <property type="entry name" value="aa-tRNA-synth_II"/>
</dbReference>
<evidence type="ECO:0000313" key="12">
    <source>
        <dbReference type="Proteomes" id="UP000019678"/>
    </source>
</evidence>
<evidence type="ECO:0000256" key="4">
    <source>
        <dbReference type="ARBA" id="ARBA00022741"/>
    </source>
</evidence>
<keyword evidence="12" id="KW-1185">Reference proteome</keyword>
<dbReference type="AlphaFoldDB" id="A0A017T7U8"/>
<protein>
    <recommendedName>
        <fullName evidence="8">Histidine--tRNA ligase</fullName>
        <ecNumber evidence="8">6.1.1.21</ecNumber>
    </recommendedName>
    <alternativeName>
        <fullName evidence="8">Histidyl-tRNA synthetase</fullName>
        <shortName evidence="8">HisRS</shortName>
    </alternativeName>
</protein>
<comment type="caution">
    <text evidence="11">The sequence shown here is derived from an EMBL/GenBank/DDBJ whole genome shotgun (WGS) entry which is preliminary data.</text>
</comment>
<dbReference type="SUPFAM" id="SSF55681">
    <property type="entry name" value="Class II aaRS and biotin synthetases"/>
    <property type="match status" value="1"/>
</dbReference>
<evidence type="ECO:0000256" key="1">
    <source>
        <dbReference type="ARBA" id="ARBA00008226"/>
    </source>
</evidence>
<dbReference type="InterPro" id="IPR004516">
    <property type="entry name" value="HisRS/HisZ"/>
</dbReference>
<dbReference type="PROSITE" id="PS50862">
    <property type="entry name" value="AA_TRNA_LIGASE_II"/>
    <property type="match status" value="1"/>
</dbReference>
<evidence type="ECO:0000313" key="11">
    <source>
        <dbReference type="EMBL" id="EYF04656.1"/>
    </source>
</evidence>
<dbReference type="PANTHER" id="PTHR43707">
    <property type="entry name" value="HISTIDYL-TRNA SYNTHETASE"/>
    <property type="match status" value="1"/>
</dbReference>
<dbReference type="GO" id="GO:0006427">
    <property type="term" value="P:histidyl-tRNA aminoacylation"/>
    <property type="evidence" value="ECO:0007669"/>
    <property type="project" value="UniProtKB-UniRule"/>
</dbReference>
<sequence length="430" mass="47821">MDLRAVRGMNDILPEQVRRWHQLEADFRLHAELYGYAEVRTPLLEHTSLFSRQMGETTDVVEKEMYSFERHGEQLTVRPEGTASAARAYVEHSVHAKEPITRWYYLGPMFRGERPAKGRYRQFYQAGCEVLGDAGPVCDAEMLDLIAGFLRRIGVPDFTIHVNSLGSAGTRGRYRDKLLEYFTPLRDRLSEDSQRRFERNPLRILDSKDPRDQEAAKGAPSILDLLDDDDLAHWKGFLHALDVLGLPYVVDPGLVRGLDYYTRTLFEVKAVGSDLGAQSTLLGGGRYDTMIESLGGPKVPAIGFAMGLERLLTVIPEPPPRRGPGCFIAPIGAAAADRALLLARELRSFGVRVELDGRGVKLKPMLRRADALGARLCIILGDGEIERGVVTVKDLVGHAQDEIPFEGAARVLADRVSEPSPDISHARGLR</sequence>
<dbReference type="GO" id="GO:0004821">
    <property type="term" value="F:histidine-tRNA ligase activity"/>
    <property type="evidence" value="ECO:0007669"/>
    <property type="project" value="UniProtKB-UniRule"/>
</dbReference>
<evidence type="ECO:0000256" key="3">
    <source>
        <dbReference type="ARBA" id="ARBA00022598"/>
    </source>
</evidence>
<dbReference type="OrthoDB" id="9800814at2"/>